<evidence type="ECO:0000256" key="4">
    <source>
        <dbReference type="ARBA" id="ARBA00022605"/>
    </source>
</evidence>
<evidence type="ECO:0000256" key="3">
    <source>
        <dbReference type="ARBA" id="ARBA00012721"/>
    </source>
</evidence>
<evidence type="ECO:0000256" key="6">
    <source>
        <dbReference type="ARBA" id="ARBA00023102"/>
    </source>
</evidence>
<keyword evidence="5" id="KW-0378">Hydrolase</keyword>
<name>A0ABX1T0Z7_PELUQ</name>
<comment type="catalytic activity">
    <reaction evidence="1">
        <text>1-(5-phospho-beta-D-ribosyl)-5'-AMP + H2O = 1-(5-phospho-beta-D-ribosyl)-5-[(5-phospho-beta-D-ribosylamino)methylideneamino]imidazole-4-carboxamide</text>
        <dbReference type="Rhea" id="RHEA:20049"/>
        <dbReference type="ChEBI" id="CHEBI:15377"/>
        <dbReference type="ChEBI" id="CHEBI:58435"/>
        <dbReference type="ChEBI" id="CHEBI:59457"/>
        <dbReference type="EC" id="3.5.4.19"/>
    </reaction>
</comment>
<feature type="domain" description="Phosphoribosyl-AMP cyclohydrolase" evidence="7">
    <location>
        <begin position="41"/>
        <end position="115"/>
    </location>
</feature>
<dbReference type="SUPFAM" id="SSF141734">
    <property type="entry name" value="HisI-like"/>
    <property type="match status" value="1"/>
</dbReference>
<reference evidence="8 9" key="1">
    <citation type="submission" date="2019-07" db="EMBL/GenBank/DDBJ databases">
        <title>SAR11 Genome Evolution.</title>
        <authorList>
            <person name="Giovannoni S."/>
        </authorList>
    </citation>
    <scope>NUCLEOTIDE SEQUENCE [LARGE SCALE GENOMIC DNA]</scope>
    <source>
        <strain evidence="8 9">HTCC9565</strain>
    </source>
</reference>
<dbReference type="PANTHER" id="PTHR42945">
    <property type="entry name" value="HISTIDINE BIOSYNTHESIS BIFUNCTIONAL PROTEIN"/>
    <property type="match status" value="1"/>
</dbReference>
<dbReference type="EC" id="3.5.4.19" evidence="3"/>
<accession>A0ABX1T0Z7</accession>
<evidence type="ECO:0000256" key="2">
    <source>
        <dbReference type="ARBA" id="ARBA00005169"/>
    </source>
</evidence>
<dbReference type="InterPro" id="IPR038019">
    <property type="entry name" value="PRib_AMP_CycHydrolase_sf"/>
</dbReference>
<evidence type="ECO:0000313" key="9">
    <source>
        <dbReference type="Proteomes" id="UP001166004"/>
    </source>
</evidence>
<dbReference type="InterPro" id="IPR002496">
    <property type="entry name" value="PRib_AMP_CycHydrolase_dom"/>
</dbReference>
<evidence type="ECO:0000256" key="5">
    <source>
        <dbReference type="ARBA" id="ARBA00022801"/>
    </source>
</evidence>
<evidence type="ECO:0000313" key="8">
    <source>
        <dbReference type="EMBL" id="NMN66875.1"/>
    </source>
</evidence>
<dbReference type="RefSeq" id="WP_169035405.1">
    <property type="nucleotide sequence ID" value="NZ_LANA01000001.1"/>
</dbReference>
<comment type="pathway">
    <text evidence="2">Amino-acid biosynthesis; L-histidine biosynthesis; L-histidine from 5-phospho-alpha-D-ribose 1-diphosphate: step 3/9.</text>
</comment>
<keyword evidence="9" id="KW-1185">Reference proteome</keyword>
<proteinExistence type="predicted"/>
<dbReference type="Gene3D" id="4.10.80.70">
    <property type="match status" value="1"/>
</dbReference>
<dbReference type="NCBIfam" id="NF000768">
    <property type="entry name" value="PRK00051.1"/>
    <property type="match status" value="1"/>
</dbReference>
<comment type="caution">
    <text evidence="8">The sequence shown here is derived from an EMBL/GenBank/DDBJ whole genome shotgun (WGS) entry which is preliminary data.</text>
</comment>
<dbReference type="Pfam" id="PF01502">
    <property type="entry name" value="PRA-CH"/>
    <property type="match status" value="1"/>
</dbReference>
<gene>
    <name evidence="8" type="ORF">VP91_00000050</name>
</gene>
<sequence>MFKKRENILEIEEGNLLSPRFDNDGLIPVITMCSKTKDVLMHGYMNVEALKKTIETKEAHYFSRSRQQIWHKGKTSGFTQKVREIRIDDDQDSVWLTVDIGDGSSCHVGYRSCFYRSIPLGPIENGREVEMKFEEKEKSFDPEIIYKGQPNPTKI</sequence>
<dbReference type="PANTHER" id="PTHR42945:SF1">
    <property type="entry name" value="HISTIDINE BIOSYNTHESIS BIFUNCTIONAL PROTEIN HIS7"/>
    <property type="match status" value="1"/>
</dbReference>
<dbReference type="EMBL" id="LANA01000001">
    <property type="protein sequence ID" value="NMN66875.1"/>
    <property type="molecule type" value="Genomic_DNA"/>
</dbReference>
<organism evidence="8 9">
    <name type="scientific">Pelagibacter ubique</name>
    <dbReference type="NCBI Taxonomy" id="198252"/>
    <lineage>
        <taxon>Bacteria</taxon>
        <taxon>Pseudomonadati</taxon>
        <taxon>Pseudomonadota</taxon>
        <taxon>Alphaproteobacteria</taxon>
        <taxon>Candidatus Pelagibacterales</taxon>
        <taxon>Candidatus Pelagibacteraceae</taxon>
        <taxon>Candidatus Pelagibacter</taxon>
    </lineage>
</organism>
<keyword evidence="4" id="KW-0028">Amino-acid biosynthesis</keyword>
<evidence type="ECO:0000256" key="1">
    <source>
        <dbReference type="ARBA" id="ARBA00000024"/>
    </source>
</evidence>
<dbReference type="Proteomes" id="UP001166004">
    <property type="component" value="Unassembled WGS sequence"/>
</dbReference>
<protein>
    <recommendedName>
        <fullName evidence="3">phosphoribosyl-AMP cyclohydrolase</fullName>
        <ecNumber evidence="3">3.5.4.19</ecNumber>
    </recommendedName>
</protein>
<evidence type="ECO:0000259" key="7">
    <source>
        <dbReference type="Pfam" id="PF01502"/>
    </source>
</evidence>
<keyword evidence="6" id="KW-0368">Histidine biosynthesis</keyword>
<dbReference type="Gene3D" id="3.10.20.810">
    <property type="entry name" value="Phosphoribosyl-AMP cyclohydrolase"/>
    <property type="match status" value="1"/>
</dbReference>